<organism evidence="1 2">
    <name type="scientific">Bifidobacterium adolescentis (strain ATCC 15703 / DSM 20083 / NCTC 11814 / E194a)</name>
    <dbReference type="NCBI Taxonomy" id="367928"/>
    <lineage>
        <taxon>Bacteria</taxon>
        <taxon>Bacillati</taxon>
        <taxon>Actinomycetota</taxon>
        <taxon>Actinomycetes</taxon>
        <taxon>Bifidobacteriales</taxon>
        <taxon>Bifidobacteriaceae</taxon>
        <taxon>Bifidobacterium</taxon>
    </lineage>
</organism>
<dbReference type="AlphaFoldDB" id="A1A1C5"/>
<dbReference type="PaxDb" id="1680-BADO_0774"/>
<sequence>MHMTVAVATPFNMDEQAFLQTMDRLIERFDRYSSGRCFADLDRIRLEHDMEGPLSLFDDVVHELADDLFGGTSWPVNLDMDMIILDRFQIGYDAEFLTGCRNVVRKYGMSAWLYEMINDASVAVATHRPSNRMPFQLGLFDTREVFRRKKTKGKKSGGGRRKRLECMMEYLRQTYRLAAYTLLRWGGGEPRAADAALMVLAYGGLGMCMLRDDPKVVELGCDPDFRYRHVCAQLQDMRIKADLEYACSVDLSVTSSLEYPACLDARYLYDAEHIVEAYRNLWDENTKPVAQLLAEIEDNGVYEVEDIWKDPLYLHDLAISLMGPSASGLLQEGFRLRDRTMFENGVKELDSQARNVRKAGLLLTLAGYIFFAEPEDRMDAMLASHKDRKRMLDNYEKLGEMAATIALYRLPRDRESLRAVRALLMHETGVYADKMGELMGLADEPDGEDEATAPVMG</sequence>
<name>A1A1C5_BIFAA</name>
<dbReference type="HOGENOM" id="CLU_600876_0_0_11"/>
<keyword evidence="2" id="KW-1185">Reference proteome</keyword>
<evidence type="ECO:0000313" key="1">
    <source>
        <dbReference type="EMBL" id="BAF39508.1"/>
    </source>
</evidence>
<accession>A1A1C5</accession>
<proteinExistence type="predicted"/>
<dbReference type="KEGG" id="bad:BAD_0727"/>
<dbReference type="STRING" id="367928.BAD_0727"/>
<dbReference type="Proteomes" id="UP000008702">
    <property type="component" value="Chromosome"/>
</dbReference>
<dbReference type="EMBL" id="AP009256">
    <property type="protein sequence ID" value="BAF39508.1"/>
    <property type="molecule type" value="Genomic_DNA"/>
</dbReference>
<protein>
    <submittedName>
        <fullName evidence="1">Riboflavin-specific deaminase</fullName>
    </submittedName>
</protein>
<reference evidence="1 2" key="1">
    <citation type="submission" date="2006-12" db="EMBL/GenBank/DDBJ databases">
        <title>Bifidobacterium adolescentis complete genome sequence.</title>
        <authorList>
            <person name="Suzuki T."/>
            <person name="Tsuda Y."/>
            <person name="Kanou N."/>
            <person name="Inoue T."/>
            <person name="Kumazaki K."/>
            <person name="Nagano S."/>
            <person name="Hirai S."/>
            <person name="Tanaka K."/>
            <person name="Watanabe K."/>
        </authorList>
    </citation>
    <scope>NUCLEOTIDE SEQUENCE [LARGE SCALE GENOMIC DNA]</scope>
    <source>
        <strain evidence="2">ATCC 15703 / DSM 20083 / NCTC 11814 / E194a</strain>
    </source>
</reference>
<evidence type="ECO:0000313" key="2">
    <source>
        <dbReference type="Proteomes" id="UP000008702"/>
    </source>
</evidence>
<gene>
    <name evidence="1" type="ordered locus">BAD_0727</name>
</gene>